<feature type="domain" description="Ubiquitin-like" evidence="2">
    <location>
        <begin position="146"/>
        <end position="221"/>
    </location>
</feature>
<dbReference type="PROSITE" id="PS50053">
    <property type="entry name" value="UBIQUITIN_2"/>
    <property type="match status" value="8"/>
</dbReference>
<sequence>MQIFVKTLTGKTITLEVESSDTIDNVKSKIQDKEGIPPDQQRLIFAGKQLEDGRTLADYNIQKESTLHLVLRLRGGMQIFVKTLTGKTITLEVESSDTIDNVKSKIQDKEGIPPDQQRLIFAGKQLEDGRTLESTLHLVLRLRGGMQIFVKTLTGKTITLEVESSDTIDNVKSKIQDKEGIPPDQQRLIFAGKQLEDGRTLADYNIQKESTLHLVLRLRGGMQIFVKTLTGKTITLEVESSDTIDNVKSKIQDKEGIPPDQQRLIFAGKQLEDGRTLADYNIQKESTLHLVLRLRGGMQIFVKTLTGKTITLEVESSDTIDNVKSKIQDKEGIPPDQQRLIFAGKQLEDGRTLADYNIQKESTLHLVLRLRGGMQIFVKTLTGKTITLEVESSDTIDNVKSKIQDKEGIKSRSHESLKAKRTYWNQSCSSFFSGACTHGIPPDQQRLIFAGKQLEDGRTLADYNIQKESTLHLVLRLRGGMQIFVKTLTGKTITLEVESSDTIDNVKSKIQDKEVKTLRRVAEPQSTQEVQNFLNFGNPPLNECRQESGQKGIPPDQQRLIFAGKQLEDGRTLADYNIQKESTLHLVLRLRGGMQIFVKTLTGKTITLEVESSDTIDNVKSKIQDKEGIPPDQQRLIFAGKQLEDGRTLADYNIQKESTLHLVLRLRGGSSHIL</sequence>
<feature type="domain" description="Ubiquitin-like" evidence="2">
    <location>
        <begin position="77"/>
        <end position="134"/>
    </location>
</feature>
<name>A0ABQ7G9S7_DUNSA</name>
<feature type="domain" description="Ubiquitin-like" evidence="2">
    <location>
        <begin position="222"/>
        <end position="297"/>
    </location>
</feature>
<dbReference type="PROSITE" id="PS00299">
    <property type="entry name" value="UBIQUITIN_1"/>
    <property type="match status" value="5"/>
</dbReference>
<dbReference type="PANTHER" id="PTHR10666">
    <property type="entry name" value="UBIQUITIN"/>
    <property type="match status" value="1"/>
</dbReference>
<dbReference type="Proteomes" id="UP000815325">
    <property type="component" value="Unassembled WGS sequence"/>
</dbReference>
<dbReference type="Gene3D" id="3.10.20.90">
    <property type="entry name" value="Phosphatidylinositol 3-kinase Catalytic Subunit, Chain A, domain 1"/>
    <property type="match status" value="8"/>
</dbReference>
<dbReference type="Pfam" id="PF00240">
    <property type="entry name" value="ubiquitin"/>
    <property type="match status" value="10"/>
</dbReference>
<evidence type="ECO:0000313" key="3">
    <source>
        <dbReference type="EMBL" id="KAF5831365.1"/>
    </source>
</evidence>
<feature type="domain" description="Ubiquitin-like" evidence="2">
    <location>
        <begin position="1"/>
        <end position="76"/>
    </location>
</feature>
<keyword evidence="1" id="KW-1017">Isopeptide bond</keyword>
<accession>A0ABQ7G9S7</accession>
<dbReference type="InterPro" id="IPR019954">
    <property type="entry name" value="Ubiquitin_CS"/>
</dbReference>
<dbReference type="InterPro" id="IPR019956">
    <property type="entry name" value="Ubiquitin_dom"/>
</dbReference>
<evidence type="ECO:0000313" key="4">
    <source>
        <dbReference type="Proteomes" id="UP000815325"/>
    </source>
</evidence>
<proteinExistence type="predicted"/>
<dbReference type="CDD" id="cd01803">
    <property type="entry name" value="Ubl_ubiquitin"/>
    <property type="match status" value="5"/>
</dbReference>
<protein>
    <submittedName>
        <fullName evidence="3">Polyubiquitin-A-like protein</fullName>
    </submittedName>
</protein>
<dbReference type="InterPro" id="IPR050158">
    <property type="entry name" value="Ubiquitin_ubiquitin-like"/>
</dbReference>
<dbReference type="PRINTS" id="PR00348">
    <property type="entry name" value="UBIQUITIN"/>
</dbReference>
<dbReference type="EMBL" id="MU069954">
    <property type="protein sequence ID" value="KAF5831365.1"/>
    <property type="molecule type" value="Genomic_DNA"/>
</dbReference>
<evidence type="ECO:0000259" key="2">
    <source>
        <dbReference type="PROSITE" id="PS50053"/>
    </source>
</evidence>
<evidence type="ECO:0000256" key="1">
    <source>
        <dbReference type="ARBA" id="ARBA00022499"/>
    </source>
</evidence>
<dbReference type="SMART" id="SM00213">
    <property type="entry name" value="UBQ"/>
    <property type="match status" value="8"/>
</dbReference>
<feature type="domain" description="Ubiquitin-like" evidence="2">
    <location>
        <begin position="594"/>
        <end position="669"/>
    </location>
</feature>
<reference evidence="3" key="1">
    <citation type="submission" date="2017-08" db="EMBL/GenBank/DDBJ databases">
        <authorList>
            <person name="Polle J.E."/>
            <person name="Barry K."/>
            <person name="Cushman J."/>
            <person name="Schmutz J."/>
            <person name="Tran D."/>
            <person name="Hathwaick L.T."/>
            <person name="Yim W.C."/>
            <person name="Jenkins J."/>
            <person name="Mckie-Krisberg Z.M."/>
            <person name="Prochnik S."/>
            <person name="Lindquist E."/>
            <person name="Dockter R.B."/>
            <person name="Adam C."/>
            <person name="Molina H."/>
            <person name="Bunkerborg J."/>
            <person name="Jin E."/>
            <person name="Buchheim M."/>
            <person name="Magnuson J."/>
        </authorList>
    </citation>
    <scope>NUCLEOTIDE SEQUENCE</scope>
    <source>
        <strain evidence="3">CCAP 19/18</strain>
    </source>
</reference>
<dbReference type="SUPFAM" id="SSF54236">
    <property type="entry name" value="Ubiquitin-like"/>
    <property type="match status" value="8"/>
</dbReference>
<keyword evidence="4" id="KW-1185">Reference proteome</keyword>
<feature type="domain" description="Ubiquitin-like" evidence="2">
    <location>
        <begin position="298"/>
        <end position="373"/>
    </location>
</feature>
<organism evidence="3 4">
    <name type="scientific">Dunaliella salina</name>
    <name type="common">Green alga</name>
    <name type="synonym">Protococcus salinus</name>
    <dbReference type="NCBI Taxonomy" id="3046"/>
    <lineage>
        <taxon>Eukaryota</taxon>
        <taxon>Viridiplantae</taxon>
        <taxon>Chlorophyta</taxon>
        <taxon>core chlorophytes</taxon>
        <taxon>Chlorophyceae</taxon>
        <taxon>CS clade</taxon>
        <taxon>Chlamydomonadales</taxon>
        <taxon>Dunaliellaceae</taxon>
        <taxon>Dunaliella</taxon>
    </lineage>
</organism>
<dbReference type="InterPro" id="IPR029071">
    <property type="entry name" value="Ubiquitin-like_domsf"/>
</dbReference>
<dbReference type="InterPro" id="IPR000626">
    <property type="entry name" value="Ubiquitin-like_dom"/>
</dbReference>
<gene>
    <name evidence="3" type="ORF">DUNSADRAFT_13204</name>
</gene>
<feature type="domain" description="Ubiquitin-like" evidence="2">
    <location>
        <begin position="481"/>
        <end position="593"/>
    </location>
</feature>
<feature type="domain" description="Ubiquitin-like" evidence="2">
    <location>
        <begin position="374"/>
        <end position="480"/>
    </location>
</feature>
<comment type="caution">
    <text evidence="3">The sequence shown here is derived from an EMBL/GenBank/DDBJ whole genome shotgun (WGS) entry which is preliminary data.</text>
</comment>